<dbReference type="NCBIfam" id="NF040586">
    <property type="entry name" value="FxSxx_TPR"/>
    <property type="match status" value="1"/>
</dbReference>
<dbReference type="InterPro" id="IPR031352">
    <property type="entry name" value="SesA"/>
</dbReference>
<dbReference type="SUPFAM" id="SSF52540">
    <property type="entry name" value="P-loop containing nucleoside triphosphate hydrolases"/>
    <property type="match status" value="1"/>
</dbReference>
<dbReference type="SUPFAM" id="SSF48452">
    <property type="entry name" value="TPR-like"/>
    <property type="match status" value="2"/>
</dbReference>
<dbReference type="AlphaFoldDB" id="A0AAE0DLX1"/>
<feature type="compositionally biased region" description="Basic and acidic residues" evidence="1">
    <location>
        <begin position="912"/>
        <end position="927"/>
    </location>
</feature>
<evidence type="ECO:0000313" key="4">
    <source>
        <dbReference type="EMBL" id="KAK3174195.1"/>
    </source>
</evidence>
<accession>A0AAE0DLX1</accession>
<dbReference type="Gene3D" id="3.40.50.300">
    <property type="entry name" value="P-loop containing nucleotide triphosphate hydrolases"/>
    <property type="match status" value="1"/>
</dbReference>
<gene>
    <name evidence="4" type="ORF">OEA41_001439</name>
</gene>
<proteinExistence type="predicted"/>
<dbReference type="InterPro" id="IPR056681">
    <property type="entry name" value="DUF7779"/>
</dbReference>
<dbReference type="EMBL" id="JASNWA010000006">
    <property type="protein sequence ID" value="KAK3174195.1"/>
    <property type="molecule type" value="Genomic_DNA"/>
</dbReference>
<organism evidence="4 5">
    <name type="scientific">Lepraria neglecta</name>
    <dbReference type="NCBI Taxonomy" id="209136"/>
    <lineage>
        <taxon>Eukaryota</taxon>
        <taxon>Fungi</taxon>
        <taxon>Dikarya</taxon>
        <taxon>Ascomycota</taxon>
        <taxon>Pezizomycotina</taxon>
        <taxon>Lecanoromycetes</taxon>
        <taxon>OSLEUM clade</taxon>
        <taxon>Lecanoromycetidae</taxon>
        <taxon>Lecanorales</taxon>
        <taxon>Lecanorineae</taxon>
        <taxon>Stereocaulaceae</taxon>
        <taxon>Lepraria</taxon>
    </lineage>
</organism>
<evidence type="ECO:0000259" key="2">
    <source>
        <dbReference type="Pfam" id="PF17107"/>
    </source>
</evidence>
<keyword evidence="5" id="KW-1185">Reference proteome</keyword>
<dbReference type="PANTHER" id="PTHR46082">
    <property type="entry name" value="ATP/GTP-BINDING PROTEIN-RELATED"/>
    <property type="match status" value="1"/>
</dbReference>
<dbReference type="Gene3D" id="1.25.40.10">
    <property type="entry name" value="Tetratricopeptide repeat domain"/>
    <property type="match status" value="2"/>
</dbReference>
<feature type="domain" description="DUF7779" evidence="3">
    <location>
        <begin position="454"/>
        <end position="524"/>
    </location>
</feature>
<dbReference type="InterPro" id="IPR053137">
    <property type="entry name" value="NLR-like"/>
</dbReference>
<evidence type="ECO:0000256" key="1">
    <source>
        <dbReference type="SAM" id="MobiDB-lite"/>
    </source>
</evidence>
<dbReference type="Pfam" id="PF17107">
    <property type="entry name" value="SesA"/>
    <property type="match status" value="1"/>
</dbReference>
<reference evidence="4" key="1">
    <citation type="submission" date="2022-11" db="EMBL/GenBank/DDBJ databases">
        <title>Chromosomal genome sequence assembly and mating type (MAT) locus characterization of the leprose asexual lichenized fungus Lepraria neglecta (Nyl.) Erichsen.</title>
        <authorList>
            <person name="Allen J.L."/>
            <person name="Pfeffer B."/>
        </authorList>
    </citation>
    <scope>NUCLEOTIDE SEQUENCE</scope>
    <source>
        <strain evidence="4">Allen 5258</strain>
    </source>
</reference>
<dbReference type="GO" id="GO:0043531">
    <property type="term" value="F:ADP binding"/>
    <property type="evidence" value="ECO:0007669"/>
    <property type="project" value="InterPro"/>
</dbReference>
<comment type="caution">
    <text evidence="4">The sequence shown here is derived from an EMBL/GenBank/DDBJ whole genome shotgun (WGS) entry which is preliminary data.</text>
</comment>
<evidence type="ECO:0000259" key="3">
    <source>
        <dbReference type="Pfam" id="PF25000"/>
    </source>
</evidence>
<dbReference type="InterPro" id="IPR011990">
    <property type="entry name" value="TPR-like_helical_dom_sf"/>
</dbReference>
<evidence type="ECO:0008006" key="6">
    <source>
        <dbReference type="Google" id="ProtNLM"/>
    </source>
</evidence>
<protein>
    <recommendedName>
        <fullName evidence="6">NACHT-NTPase and P-loop NTPases N-terminal domain-containing protein</fullName>
    </recommendedName>
</protein>
<name>A0AAE0DLX1_9LECA</name>
<sequence length="927" mass="105592">MAEAIAVISFVSAICSLADYGTKVVTRLNEFRKNVKELPTSFLHISVQLPLLVEIVCRLSDQASRGEIAPDTEKLLKPVAEGLHNEIKKLDAILQKVLPSAKASTWEKGIKAVKSVGAQKDVDEFAAVIRDYVSNLTAFQTTHNSDLIRRLGTFLEEQRQNAPTPEPTPARTSIWLNKYDSDADFVGREGTMIEIEQQLKEKNHRVALAGIGGVGKSRIAIQYCYRFRQQYPKTHILWVYGGSKLRFETDYQRIAIVLDLPGREDHEIDTLRMVCDWLSDRTNGPWLMVLDNADDHELWLGSTARTSSSRKSLPLIDYLPRCDHGGILITTRDSQLGYRLTESKQNSIQIMRFEPDEARILLVAKLSEDRDLSHEDADELTSALEYLPLTITQAAAYLRQIDISASEYLELFRKGETDIPNLLESSIDDPGRDRETSNSVFQTWKMSFDQILQQSPAAAEMLSLMAVLDRQAISQELLRGPGESFLEFKAAVSKLKAFSLITEEKSSSKYSIHRLVQLSTQKLLKHYGTLPEWEEEALAAVARLFPTVVEYKVWPLVQDLKSHAQIVLRYSITTRPCQLARANILHGMGHYCLEQGQNTSALGILLQARELRVENLGPEHEDTLMTLGLLSVAYSKLNNSREAYELQVQLWETTHRVLGPSHVLTLKSMSRLAITYNKRGEFKRAEELQLRTLQAMERELGLEDKATLTEMNNLAFTYNKLRKWEEAEELGLKTLNIRTQVLGPTHPDTLTIMANLAWTYRAQARWEEAEQLERKALEQRLESLGPDHPKTLLTMANLARIHARRGWWSEAERLHKQVLEGHRRLSGTDHKDAIRAEEDLAELELARENKRSPSPRLGDPTANERRPRARSLRPTDSYQPSYGRRRSGGLLSPYGPDGDHRRPRRRSVSPPGERRTAWQRSPDWRQR</sequence>
<dbReference type="Pfam" id="PF25000">
    <property type="entry name" value="DUF7779"/>
    <property type="match status" value="1"/>
</dbReference>
<dbReference type="InterPro" id="IPR027417">
    <property type="entry name" value="P-loop_NTPase"/>
</dbReference>
<dbReference type="Pfam" id="PF13374">
    <property type="entry name" value="TPR_10"/>
    <property type="match status" value="2"/>
</dbReference>
<feature type="domain" description="NACHT-NTPase and P-loop NTPases N-terminal" evidence="2">
    <location>
        <begin position="11"/>
        <end position="136"/>
    </location>
</feature>
<dbReference type="Pfam" id="PF13424">
    <property type="entry name" value="TPR_12"/>
    <property type="match status" value="2"/>
</dbReference>
<feature type="region of interest" description="Disordered" evidence="1">
    <location>
        <begin position="845"/>
        <end position="927"/>
    </location>
</feature>
<dbReference type="PANTHER" id="PTHR46082:SF6">
    <property type="entry name" value="AAA+ ATPASE DOMAIN-CONTAINING PROTEIN-RELATED"/>
    <property type="match status" value="1"/>
</dbReference>
<evidence type="ECO:0000313" key="5">
    <source>
        <dbReference type="Proteomes" id="UP001276659"/>
    </source>
</evidence>
<dbReference type="Proteomes" id="UP001276659">
    <property type="component" value="Unassembled WGS sequence"/>
</dbReference>